<reference evidence="2" key="1">
    <citation type="journal article" date="2019" name="Int. J. Syst. Evol. Microbiol.">
        <title>The Global Catalogue of Microorganisms (GCM) 10K type strain sequencing project: providing services to taxonomists for standard genome sequencing and annotation.</title>
        <authorList>
            <consortium name="The Broad Institute Genomics Platform"/>
            <consortium name="The Broad Institute Genome Sequencing Center for Infectious Disease"/>
            <person name="Wu L."/>
            <person name="Ma J."/>
        </authorList>
    </citation>
    <scope>NUCLEOTIDE SEQUENCE [LARGE SCALE GENOMIC DNA]</scope>
    <source>
        <strain evidence="2">JCM 3296</strain>
    </source>
</reference>
<sequence>MTVRVLGMSSTLGQLETFESETAADSALEGATPIAESLPPSREPNCTPSETALILVASAPHFTHQRSIK</sequence>
<name>A0ABQ2U9W6_9PSEU</name>
<dbReference type="Proteomes" id="UP000649573">
    <property type="component" value="Unassembled WGS sequence"/>
</dbReference>
<gene>
    <name evidence="1" type="ORF">GCM10010178_03380</name>
</gene>
<evidence type="ECO:0000313" key="2">
    <source>
        <dbReference type="Proteomes" id="UP000649573"/>
    </source>
</evidence>
<keyword evidence="2" id="KW-1185">Reference proteome</keyword>
<protein>
    <submittedName>
        <fullName evidence="1">Uncharacterized protein</fullName>
    </submittedName>
</protein>
<organism evidence="1 2">
    <name type="scientific">Lentzea flava</name>
    <dbReference type="NCBI Taxonomy" id="103732"/>
    <lineage>
        <taxon>Bacteria</taxon>
        <taxon>Bacillati</taxon>
        <taxon>Actinomycetota</taxon>
        <taxon>Actinomycetes</taxon>
        <taxon>Pseudonocardiales</taxon>
        <taxon>Pseudonocardiaceae</taxon>
        <taxon>Lentzea</taxon>
    </lineage>
</organism>
<proteinExistence type="predicted"/>
<dbReference type="EMBL" id="BMRE01000001">
    <property type="protein sequence ID" value="GGU15206.1"/>
    <property type="molecule type" value="Genomic_DNA"/>
</dbReference>
<evidence type="ECO:0000313" key="1">
    <source>
        <dbReference type="EMBL" id="GGU15206.1"/>
    </source>
</evidence>
<comment type="caution">
    <text evidence="1">The sequence shown here is derived from an EMBL/GenBank/DDBJ whole genome shotgun (WGS) entry which is preliminary data.</text>
</comment>
<accession>A0ABQ2U9W6</accession>